<organism evidence="3 4">
    <name type="scientific">Pseudolycoriella hygida</name>
    <dbReference type="NCBI Taxonomy" id="35572"/>
    <lineage>
        <taxon>Eukaryota</taxon>
        <taxon>Metazoa</taxon>
        <taxon>Ecdysozoa</taxon>
        <taxon>Arthropoda</taxon>
        <taxon>Hexapoda</taxon>
        <taxon>Insecta</taxon>
        <taxon>Pterygota</taxon>
        <taxon>Neoptera</taxon>
        <taxon>Endopterygota</taxon>
        <taxon>Diptera</taxon>
        <taxon>Nematocera</taxon>
        <taxon>Sciaroidea</taxon>
        <taxon>Sciaridae</taxon>
        <taxon>Pseudolycoriella</taxon>
    </lineage>
</organism>
<dbReference type="InterPro" id="IPR010031">
    <property type="entry name" value="FAD_lactone_oxidase-like"/>
</dbReference>
<evidence type="ECO:0000259" key="2">
    <source>
        <dbReference type="Pfam" id="PF04030"/>
    </source>
</evidence>
<reference evidence="3" key="1">
    <citation type="submission" date="2022-07" db="EMBL/GenBank/DDBJ databases">
        <authorList>
            <person name="Trinca V."/>
            <person name="Uliana J.V.C."/>
            <person name="Torres T.T."/>
            <person name="Ward R.J."/>
            <person name="Monesi N."/>
        </authorList>
    </citation>
    <scope>NUCLEOTIDE SEQUENCE</scope>
    <source>
        <strain evidence="3">HSMRA1968</strain>
        <tissue evidence="3">Whole embryos</tissue>
    </source>
</reference>
<dbReference type="AlphaFoldDB" id="A0A9Q0NDZ0"/>
<keyword evidence="1" id="KW-0560">Oxidoreductase</keyword>
<dbReference type="Pfam" id="PF04030">
    <property type="entry name" value="ALO"/>
    <property type="match status" value="1"/>
</dbReference>
<evidence type="ECO:0000256" key="1">
    <source>
        <dbReference type="ARBA" id="ARBA00023002"/>
    </source>
</evidence>
<feature type="domain" description="D-arabinono-1,4-lactone oxidase C-terminal" evidence="2">
    <location>
        <begin position="180"/>
        <end position="318"/>
    </location>
</feature>
<dbReference type="GO" id="GO:0016020">
    <property type="term" value="C:membrane"/>
    <property type="evidence" value="ECO:0007669"/>
    <property type="project" value="InterPro"/>
</dbReference>
<proteinExistence type="predicted"/>
<dbReference type="OrthoDB" id="415825at2759"/>
<feature type="non-terminal residue" evidence="3">
    <location>
        <position position="1"/>
    </location>
</feature>
<sequence length="465" mass="51927">IIVEVTLNTVELYKTRAYNKIVSDDIITNGEAVELARNTDILSLYWFPQFKEVVVSSWIIVDVNTPGTDYSNDHVPSTYSIFALFASVSKEIALTLTESQCAAANTLGYTMLHLMEFFLELALVLPVPYYVPIYANQQGIFRNPAIGYYDEMLAPVCHDKPQGILGAACVWSHGSNKMTLLNNEFSLDISELSSFINATKDIMKKTPTAYPMQGILLRFSEKSDLYMSTAYGRQTVHFEFFVLSRDDIYNRVSASLAGHQTILQTLTKEFSGRSHWGKSGMVYHNSESLEMKLNETARKQFIKVMETYDPNGVFMNSFGYRLKRNGTKVDVDPQTTHCAILDNCFCSKDSDCGVNQICTTLTGYKYNVCKTRNEVPPITYKNLFPPPFGIVSYIVSTIPTAVVSLFHNCSLKDAAATIGALFQSLKLSEKVSVTATTLFTELGKFNSSKDVVHALRDVFIGTING</sequence>
<dbReference type="PANTHER" id="PTHR43762:SF1">
    <property type="entry name" value="D-ARABINONO-1,4-LACTONE OXIDASE"/>
    <property type="match status" value="1"/>
</dbReference>
<dbReference type="Gene3D" id="3.30.70.2520">
    <property type="match status" value="1"/>
</dbReference>
<comment type="caution">
    <text evidence="3">The sequence shown here is derived from an EMBL/GenBank/DDBJ whole genome shotgun (WGS) entry which is preliminary data.</text>
</comment>
<dbReference type="PANTHER" id="PTHR43762">
    <property type="entry name" value="L-GULONOLACTONE OXIDASE"/>
    <property type="match status" value="1"/>
</dbReference>
<evidence type="ECO:0000313" key="3">
    <source>
        <dbReference type="EMBL" id="KAJ6648570.1"/>
    </source>
</evidence>
<dbReference type="GO" id="GO:0003885">
    <property type="term" value="F:D-arabinono-1,4-lactone oxidase activity"/>
    <property type="evidence" value="ECO:0007669"/>
    <property type="project" value="InterPro"/>
</dbReference>
<dbReference type="Proteomes" id="UP001151699">
    <property type="component" value="Chromosome A"/>
</dbReference>
<accession>A0A9Q0NDZ0</accession>
<name>A0A9Q0NDZ0_9DIPT</name>
<keyword evidence="4" id="KW-1185">Reference proteome</keyword>
<gene>
    <name evidence="3" type="primary">GULLO5_3</name>
    <name evidence="3" type="ORF">Bhyg_03800</name>
</gene>
<evidence type="ECO:0000313" key="4">
    <source>
        <dbReference type="Proteomes" id="UP001151699"/>
    </source>
</evidence>
<protein>
    <submittedName>
        <fullName evidence="3">L-gulonolactone oxidase 5</fullName>
    </submittedName>
</protein>
<dbReference type="InterPro" id="IPR007173">
    <property type="entry name" value="ALO_C"/>
</dbReference>
<dbReference type="EMBL" id="WJQU01000001">
    <property type="protein sequence ID" value="KAJ6648570.1"/>
    <property type="molecule type" value="Genomic_DNA"/>
</dbReference>